<proteinExistence type="predicted"/>
<accession>A0A0A0HY57</accession>
<reference evidence="1 2" key="1">
    <citation type="submission" date="2014-01" db="EMBL/GenBank/DDBJ databases">
        <title>Plasmidome dynamics in the species complex Clostridium novyi sensu lato converts strains of independent lineages into distinctly different pathogens.</title>
        <authorList>
            <person name="Skarin H."/>
            <person name="Segerman B."/>
        </authorList>
    </citation>
    <scope>NUCLEOTIDE SEQUENCE [LARGE SCALE GENOMIC DNA]</scope>
    <source>
        <strain evidence="1 2">DC5</strain>
    </source>
</reference>
<dbReference type="RefSeq" id="WP_039260299.1">
    <property type="nucleotide sequence ID" value="NZ_JDRY01000175.1"/>
</dbReference>
<name>A0A0A0HY57_CLOBO</name>
<dbReference type="InterPro" id="IPR043504">
    <property type="entry name" value="Peptidase_S1_PA_chymotrypsin"/>
</dbReference>
<dbReference type="AlphaFoldDB" id="A0A0A0HY57"/>
<evidence type="ECO:0008006" key="3">
    <source>
        <dbReference type="Google" id="ProtNLM"/>
    </source>
</evidence>
<dbReference type="EMBL" id="JDRY01000175">
    <property type="protein sequence ID" value="KGM93006.1"/>
    <property type="molecule type" value="Genomic_DNA"/>
</dbReference>
<sequence>MYNSCTLEEKILYISKCEYQYFLNKRNVVGVGFGNKIKNGFDTGEKCITVFVTHKLPANEIPMKDLIPAIYKNIQTDVIECGIITPSSLTNKIRPIPGGYAISTPTKLGGTLGCFATDESNTYLLTCNHVIAINGDIRLFTPILQPSFNFGGTAPKDAVANLSKYIKVNEGTENKVDCAIAQVTDLHNISKNIAIINKPLRGIVDAKIGMRVQKIGYITERTLGKITVIGSTFNLTMWGKSYKFVDQIWTTKMDDKGDSGSILIDQFMNAVGLLMSSSTKGTQYNPIKNVLSSLNIELLK</sequence>
<protein>
    <recommendedName>
        <fullName evidence="3">Peptidase S1 domain-containing protein</fullName>
    </recommendedName>
</protein>
<dbReference type="SUPFAM" id="SSF50494">
    <property type="entry name" value="Trypsin-like serine proteases"/>
    <property type="match status" value="1"/>
</dbReference>
<dbReference type="Gene3D" id="2.40.10.10">
    <property type="entry name" value="Trypsin-like serine proteases"/>
    <property type="match status" value="2"/>
</dbReference>
<evidence type="ECO:0000313" key="2">
    <source>
        <dbReference type="Proteomes" id="UP000030014"/>
    </source>
</evidence>
<gene>
    <name evidence="1" type="ORF">Z955_16240</name>
</gene>
<comment type="caution">
    <text evidence="1">The sequence shown here is derived from an EMBL/GenBank/DDBJ whole genome shotgun (WGS) entry which is preliminary data.</text>
</comment>
<dbReference type="Proteomes" id="UP000030014">
    <property type="component" value="Unassembled WGS sequence"/>
</dbReference>
<organism evidence="1 2">
    <name type="scientific">Clostridium botulinum C/D str. DC5</name>
    <dbReference type="NCBI Taxonomy" id="1443128"/>
    <lineage>
        <taxon>Bacteria</taxon>
        <taxon>Bacillati</taxon>
        <taxon>Bacillota</taxon>
        <taxon>Clostridia</taxon>
        <taxon>Eubacteriales</taxon>
        <taxon>Clostridiaceae</taxon>
        <taxon>Clostridium</taxon>
    </lineage>
</organism>
<evidence type="ECO:0000313" key="1">
    <source>
        <dbReference type="EMBL" id="KGM93006.1"/>
    </source>
</evidence>
<dbReference type="InterPro" id="IPR009003">
    <property type="entry name" value="Peptidase_S1_PA"/>
</dbReference>